<keyword evidence="2 4" id="KW-0238">DNA-binding</keyword>
<feature type="domain" description="HTH tetR-type" evidence="5">
    <location>
        <begin position="8"/>
        <end position="68"/>
    </location>
</feature>
<sequence length="225" mass="23752">MPKQQRAIGTRAAIVRGAAEAFRRNGYGSTSLANVATAAGVTKGALYFHFDSKEAIALAVIQAQHEASIALGHRMLDGSIPGLEAIVTMSLELAAQLRADPVVAAGIRLTMESSVFSTPIVGPYRDWMAVCEELLGRAIVEGDVAGGTDVAAAAHFISPAFTGVQLVSEALTGREDLDRRVEEMWALILPALVAPERRERLLGLPARVRAAGSGPASPRSRSLAW</sequence>
<proteinExistence type="predicted"/>
<evidence type="ECO:0000256" key="4">
    <source>
        <dbReference type="PROSITE-ProRule" id="PRU00335"/>
    </source>
</evidence>
<dbReference type="Gene3D" id="1.10.357.10">
    <property type="entry name" value="Tetracycline Repressor, domain 2"/>
    <property type="match status" value="1"/>
</dbReference>
<protein>
    <submittedName>
        <fullName evidence="6">TetR/AcrR family transcriptional regulator</fullName>
    </submittedName>
</protein>
<dbReference type="PROSITE" id="PS01081">
    <property type="entry name" value="HTH_TETR_1"/>
    <property type="match status" value="1"/>
</dbReference>
<dbReference type="SUPFAM" id="SSF48498">
    <property type="entry name" value="Tetracyclin repressor-like, C-terminal domain"/>
    <property type="match status" value="1"/>
</dbReference>
<dbReference type="EMBL" id="SOHH01000092">
    <property type="protein sequence ID" value="TFD74479.1"/>
    <property type="molecule type" value="Genomic_DNA"/>
</dbReference>
<evidence type="ECO:0000256" key="3">
    <source>
        <dbReference type="ARBA" id="ARBA00023163"/>
    </source>
</evidence>
<dbReference type="InterPro" id="IPR036271">
    <property type="entry name" value="Tet_transcr_reg_TetR-rel_C_sf"/>
</dbReference>
<gene>
    <name evidence="6" type="ORF">E3T48_13415</name>
</gene>
<dbReference type="AlphaFoldDB" id="A0A4R9B2M3"/>
<comment type="caution">
    <text evidence="6">The sequence shown here is derived from an EMBL/GenBank/DDBJ whole genome shotgun (WGS) entry which is preliminary data.</text>
</comment>
<dbReference type="SUPFAM" id="SSF46689">
    <property type="entry name" value="Homeodomain-like"/>
    <property type="match status" value="1"/>
</dbReference>
<feature type="DNA-binding region" description="H-T-H motif" evidence="4">
    <location>
        <begin position="31"/>
        <end position="50"/>
    </location>
</feature>
<dbReference type="PRINTS" id="PR00455">
    <property type="entry name" value="HTHTETR"/>
</dbReference>
<evidence type="ECO:0000256" key="1">
    <source>
        <dbReference type="ARBA" id="ARBA00023015"/>
    </source>
</evidence>
<dbReference type="InterPro" id="IPR023772">
    <property type="entry name" value="DNA-bd_HTH_TetR-type_CS"/>
</dbReference>
<evidence type="ECO:0000313" key="6">
    <source>
        <dbReference type="EMBL" id="TFD74479.1"/>
    </source>
</evidence>
<name>A0A4R9B2M3_9MICO</name>
<feature type="non-terminal residue" evidence="6">
    <location>
        <position position="225"/>
    </location>
</feature>
<dbReference type="Pfam" id="PF00440">
    <property type="entry name" value="TetR_N"/>
    <property type="match status" value="1"/>
</dbReference>
<keyword evidence="1" id="KW-0805">Transcription regulation</keyword>
<keyword evidence="3" id="KW-0804">Transcription</keyword>
<dbReference type="PROSITE" id="PS50977">
    <property type="entry name" value="HTH_TETR_2"/>
    <property type="match status" value="1"/>
</dbReference>
<keyword evidence="7" id="KW-1185">Reference proteome</keyword>
<evidence type="ECO:0000256" key="2">
    <source>
        <dbReference type="ARBA" id="ARBA00023125"/>
    </source>
</evidence>
<dbReference type="InterPro" id="IPR047923">
    <property type="entry name" value="ArpA-like"/>
</dbReference>
<evidence type="ECO:0000313" key="7">
    <source>
        <dbReference type="Proteomes" id="UP000298313"/>
    </source>
</evidence>
<dbReference type="NCBIfam" id="NF041196">
    <property type="entry name" value="ScbR_bind_reg"/>
    <property type="match status" value="1"/>
</dbReference>
<dbReference type="OrthoDB" id="3237195at2"/>
<dbReference type="PANTHER" id="PTHR47506:SF1">
    <property type="entry name" value="HTH-TYPE TRANSCRIPTIONAL REGULATOR YJDC"/>
    <property type="match status" value="1"/>
</dbReference>
<dbReference type="GO" id="GO:0003677">
    <property type="term" value="F:DNA binding"/>
    <property type="evidence" value="ECO:0007669"/>
    <property type="project" value="UniProtKB-UniRule"/>
</dbReference>
<dbReference type="InterPro" id="IPR009057">
    <property type="entry name" value="Homeodomain-like_sf"/>
</dbReference>
<dbReference type="RefSeq" id="WP_134524546.1">
    <property type="nucleotide sequence ID" value="NZ_SOHH01000092.1"/>
</dbReference>
<dbReference type="InterPro" id="IPR001647">
    <property type="entry name" value="HTH_TetR"/>
</dbReference>
<reference evidence="6 7" key="1">
    <citation type="submission" date="2019-03" db="EMBL/GenBank/DDBJ databases">
        <title>Genomics of glacier-inhabiting Cryobacterium strains.</title>
        <authorList>
            <person name="Liu Q."/>
            <person name="Xin Y.-H."/>
        </authorList>
    </citation>
    <scope>NUCLEOTIDE SEQUENCE [LARGE SCALE GENOMIC DNA]</scope>
    <source>
        <strain evidence="6 7">Hh4</strain>
    </source>
</reference>
<dbReference type="Proteomes" id="UP000298313">
    <property type="component" value="Unassembled WGS sequence"/>
</dbReference>
<dbReference type="InterPro" id="IPR054126">
    <property type="entry name" value="CprB_TetR_C"/>
</dbReference>
<dbReference type="PANTHER" id="PTHR47506">
    <property type="entry name" value="TRANSCRIPTIONAL REGULATORY PROTEIN"/>
    <property type="match status" value="1"/>
</dbReference>
<dbReference type="Pfam" id="PF21935">
    <property type="entry name" value="TetR_C_45"/>
    <property type="match status" value="1"/>
</dbReference>
<organism evidence="6 7">
    <name type="scientific">Cryobacterium fucosi</name>
    <dbReference type="NCBI Taxonomy" id="1259157"/>
    <lineage>
        <taxon>Bacteria</taxon>
        <taxon>Bacillati</taxon>
        <taxon>Actinomycetota</taxon>
        <taxon>Actinomycetes</taxon>
        <taxon>Micrococcales</taxon>
        <taxon>Microbacteriaceae</taxon>
        <taxon>Cryobacterium</taxon>
    </lineage>
</organism>
<evidence type="ECO:0000259" key="5">
    <source>
        <dbReference type="PROSITE" id="PS50977"/>
    </source>
</evidence>
<accession>A0A4R9B2M3</accession>